<reference evidence="2 3" key="1">
    <citation type="submission" date="2020-08" db="EMBL/GenBank/DDBJ databases">
        <title>Genomic Encyclopedia of Type Strains, Phase IV (KMG-IV): sequencing the most valuable type-strain genomes for metagenomic binning, comparative biology and taxonomic classification.</title>
        <authorList>
            <person name="Goeker M."/>
        </authorList>
    </citation>
    <scope>NUCLEOTIDE SEQUENCE [LARGE SCALE GENOMIC DNA]</scope>
    <source>
        <strain evidence="2 3">DSM 24661</strain>
    </source>
</reference>
<dbReference type="EMBL" id="JACHFH010000013">
    <property type="protein sequence ID" value="MBB5336127.1"/>
    <property type="molecule type" value="Genomic_DNA"/>
</dbReference>
<feature type="transmembrane region" description="Helical" evidence="1">
    <location>
        <begin position="12"/>
        <end position="29"/>
    </location>
</feature>
<protein>
    <submittedName>
        <fullName evidence="2">Type IV secretory pathway VirB6-like protein</fullName>
    </submittedName>
</protein>
<keyword evidence="1" id="KW-0472">Membrane</keyword>
<keyword evidence="1" id="KW-1133">Transmembrane helix</keyword>
<name>A0A840UKD9_9FIRM</name>
<evidence type="ECO:0000313" key="2">
    <source>
        <dbReference type="EMBL" id="MBB5336127.1"/>
    </source>
</evidence>
<proteinExistence type="predicted"/>
<dbReference type="AlphaFoldDB" id="A0A840UKD9"/>
<feature type="transmembrane region" description="Helical" evidence="1">
    <location>
        <begin position="74"/>
        <end position="97"/>
    </location>
</feature>
<feature type="transmembrane region" description="Helical" evidence="1">
    <location>
        <begin position="49"/>
        <end position="68"/>
    </location>
</feature>
<evidence type="ECO:0000313" key="3">
    <source>
        <dbReference type="Proteomes" id="UP000559117"/>
    </source>
</evidence>
<accession>A0A840UKD9</accession>
<keyword evidence="1" id="KW-0812">Transmembrane</keyword>
<dbReference type="Proteomes" id="UP000559117">
    <property type="component" value="Unassembled WGS sequence"/>
</dbReference>
<sequence length="121" mass="13379">MFHLPDSLVSIIYFIAVPILGIAGTYSYMKSHTIISNGPEGEAKGCFSVFLSFLIGAVILVTIILKIIEMGIGFLISHWIIFLIGIVIIVILGIIGLRKVGDEVEENDDRSERLEDKKDDE</sequence>
<evidence type="ECO:0000256" key="1">
    <source>
        <dbReference type="SAM" id="Phobius"/>
    </source>
</evidence>
<organism evidence="2 3">
    <name type="scientific">Pectinatus brassicae</name>
    <dbReference type="NCBI Taxonomy" id="862415"/>
    <lineage>
        <taxon>Bacteria</taxon>
        <taxon>Bacillati</taxon>
        <taxon>Bacillota</taxon>
        <taxon>Negativicutes</taxon>
        <taxon>Selenomonadales</taxon>
        <taxon>Selenomonadaceae</taxon>
        <taxon>Pectinatus</taxon>
    </lineage>
</organism>
<keyword evidence="3" id="KW-1185">Reference proteome</keyword>
<gene>
    <name evidence="2" type="ORF">HNR32_001271</name>
</gene>
<comment type="caution">
    <text evidence="2">The sequence shown here is derived from an EMBL/GenBank/DDBJ whole genome shotgun (WGS) entry which is preliminary data.</text>
</comment>
<dbReference type="RefSeq" id="WP_183860787.1">
    <property type="nucleotide sequence ID" value="NZ_JACHFH010000013.1"/>
</dbReference>